<comment type="caution">
    <text evidence="1">The sequence shown here is derived from an EMBL/GenBank/DDBJ whole genome shotgun (WGS) entry which is preliminary data.</text>
</comment>
<dbReference type="Pfam" id="PF02330">
    <property type="entry name" value="MAM33"/>
    <property type="match status" value="1"/>
</dbReference>
<dbReference type="AlphaFoldDB" id="A0A834ZES1"/>
<dbReference type="Proteomes" id="UP000655225">
    <property type="component" value="Unassembled WGS sequence"/>
</dbReference>
<dbReference type="InterPro" id="IPR003428">
    <property type="entry name" value="MAM33"/>
</dbReference>
<protein>
    <recommendedName>
        <fullName evidence="3">Mitochondrial glycoprotein</fullName>
    </recommendedName>
</protein>
<dbReference type="PANTHER" id="PTHR10826:SF36">
    <property type="entry name" value="OS08G0439900 PROTEIN"/>
    <property type="match status" value="1"/>
</dbReference>
<proteinExistence type="predicted"/>
<dbReference type="EMBL" id="JABCRI010000006">
    <property type="protein sequence ID" value="KAF8404265.1"/>
    <property type="molecule type" value="Genomic_DNA"/>
</dbReference>
<dbReference type="InterPro" id="IPR036561">
    <property type="entry name" value="MAM33_sf"/>
</dbReference>
<keyword evidence="2" id="KW-1185">Reference proteome</keyword>
<sequence>MARLIRTARRTFLPSSLSPQTLIQRLQLPSLQIDKPICNSLFQIRNYISDMRKSAFEGNILRILRNEIQYEYDYAPPKQPSTEFDSFAVEDQPGEQWIRLRGKYGEKEEIKIEVTMFDGSIPIPKSSEDGKGEDMQFHISMIVDISKGEGCNVLEFVCSAWPDCLEIQKVFMLRHDGMQPKPYVGPDFKDLDDELQNVLEEFLEARGVNDELAAFLHQYMMNKDKTEYIRWMGKLQSFVEK</sequence>
<dbReference type="GO" id="GO:0005759">
    <property type="term" value="C:mitochondrial matrix"/>
    <property type="evidence" value="ECO:0007669"/>
    <property type="project" value="InterPro"/>
</dbReference>
<name>A0A834ZES1_TETSI</name>
<dbReference type="OMA" id="MAWLIRP"/>
<reference evidence="1 2" key="1">
    <citation type="submission" date="2020-04" db="EMBL/GenBank/DDBJ databases">
        <title>Plant Genome Project.</title>
        <authorList>
            <person name="Zhang R.-G."/>
        </authorList>
    </citation>
    <scope>NUCLEOTIDE SEQUENCE [LARGE SCALE GENOMIC DNA]</scope>
    <source>
        <strain evidence="1">YNK0</strain>
        <tissue evidence="1">Leaf</tissue>
    </source>
</reference>
<evidence type="ECO:0000313" key="1">
    <source>
        <dbReference type="EMBL" id="KAF8404265.1"/>
    </source>
</evidence>
<organism evidence="1 2">
    <name type="scientific">Tetracentron sinense</name>
    <name type="common">Spur-leaf</name>
    <dbReference type="NCBI Taxonomy" id="13715"/>
    <lineage>
        <taxon>Eukaryota</taxon>
        <taxon>Viridiplantae</taxon>
        <taxon>Streptophyta</taxon>
        <taxon>Embryophyta</taxon>
        <taxon>Tracheophyta</taxon>
        <taxon>Spermatophyta</taxon>
        <taxon>Magnoliopsida</taxon>
        <taxon>Trochodendrales</taxon>
        <taxon>Trochodendraceae</taxon>
        <taxon>Tetracentron</taxon>
    </lineage>
</organism>
<accession>A0A834ZES1</accession>
<dbReference type="FunFam" id="3.10.280.10:FF:000003">
    <property type="entry name" value="Mitochondrial glycoprotein"/>
    <property type="match status" value="1"/>
</dbReference>
<dbReference type="OrthoDB" id="278212at2759"/>
<dbReference type="PANTHER" id="PTHR10826">
    <property type="entry name" value="COMPLEMENT COMPONENT 1"/>
    <property type="match status" value="1"/>
</dbReference>
<gene>
    <name evidence="1" type="ORF">HHK36_009147</name>
</gene>
<dbReference type="Gene3D" id="3.10.280.10">
    <property type="entry name" value="Mitochondrial glycoprotein"/>
    <property type="match status" value="1"/>
</dbReference>
<evidence type="ECO:0008006" key="3">
    <source>
        <dbReference type="Google" id="ProtNLM"/>
    </source>
</evidence>
<evidence type="ECO:0000313" key="2">
    <source>
        <dbReference type="Proteomes" id="UP000655225"/>
    </source>
</evidence>
<dbReference type="SUPFAM" id="SSF54529">
    <property type="entry name" value="Mitochondrial glycoprotein MAM33-like"/>
    <property type="match status" value="1"/>
</dbReference>